<dbReference type="InterPro" id="IPR013721">
    <property type="entry name" value="STAG"/>
</dbReference>
<proteinExistence type="inferred from homology"/>
<dbReference type="GO" id="GO:0003682">
    <property type="term" value="F:chromatin binding"/>
    <property type="evidence" value="ECO:0007669"/>
    <property type="project" value="TreeGrafter"/>
</dbReference>
<evidence type="ECO:0000256" key="2">
    <source>
        <dbReference type="SAM" id="Coils"/>
    </source>
</evidence>
<dbReference type="GO" id="GO:0000785">
    <property type="term" value="C:chromatin"/>
    <property type="evidence" value="ECO:0007669"/>
    <property type="project" value="TreeGrafter"/>
</dbReference>
<dbReference type="GO" id="GO:0008278">
    <property type="term" value="C:cohesin complex"/>
    <property type="evidence" value="ECO:0007669"/>
    <property type="project" value="TreeGrafter"/>
</dbReference>
<gene>
    <name evidence="5" type="ORF">MENT_LOCUS36055</name>
</gene>
<organism evidence="5 6">
    <name type="scientific">Meloidogyne enterolobii</name>
    <name type="common">Root-knot nematode worm</name>
    <name type="synonym">Meloidogyne mayaguensis</name>
    <dbReference type="NCBI Taxonomy" id="390850"/>
    <lineage>
        <taxon>Eukaryota</taxon>
        <taxon>Metazoa</taxon>
        <taxon>Ecdysozoa</taxon>
        <taxon>Nematoda</taxon>
        <taxon>Chromadorea</taxon>
        <taxon>Rhabditida</taxon>
        <taxon>Tylenchina</taxon>
        <taxon>Tylenchomorpha</taxon>
        <taxon>Tylenchoidea</taxon>
        <taxon>Meloidogynidae</taxon>
        <taxon>Meloidogyninae</taxon>
        <taxon>Meloidogyne</taxon>
    </lineage>
</organism>
<comment type="caution">
    <text evidence="5">The sequence shown here is derived from an EMBL/GenBank/DDBJ whole genome shotgun (WGS) entry which is preliminary data.</text>
</comment>
<dbReference type="Pfam" id="PF21581">
    <property type="entry name" value="SCD"/>
    <property type="match status" value="1"/>
</dbReference>
<dbReference type="EMBL" id="CAJEWN010000478">
    <property type="protein sequence ID" value="CAD2183739.1"/>
    <property type="molecule type" value="Genomic_DNA"/>
</dbReference>
<feature type="region of interest" description="Disordered" evidence="3">
    <location>
        <begin position="23"/>
        <end position="46"/>
    </location>
</feature>
<dbReference type="InterPro" id="IPR016024">
    <property type="entry name" value="ARM-type_fold"/>
</dbReference>
<dbReference type="InterPro" id="IPR020839">
    <property type="entry name" value="SCD"/>
</dbReference>
<sequence>MQSAELAIRTNTYSLRARKQISFDRDYSPPEQPPKKRPKVQTTPKKVAVTKRVPVSNVAKFATPAFEDTYFIALKSGKSANSLVEKWMREYENSPDQAIAQFLQTIVASCGCSAKLDVNMVHNMDMNLIVTRISEYFDEESCDYPLMMTSPQWKRFRSNLGDFVTIFVCRCKNNILFDVTLMDSLIQLLASLSSNAIRAFRHTATFVAMKLSSAIVDVVVDLESLREKNSMQVETEKSKLSQTGANERMELLLQARADFDSKIEELSAMTQYLFRSVFALRYRDIVPDIRIICLIELGNWMQAHPALFLNDSYLKYYGWCMSDKVSEVRLCCLNTLLPLYENVEVIGRLELFTNKFINRLVSMVRDTEIEAATKACQLLTLIYRVFPGIFTQQNCALVYEMVFCNNRQLAVSAAGFVNEKLFAPSHSSSDMELEWHSQQFELIKQLVTFYKDGGVHTHPAYLVDSFIDICPMLRDWGSMVGILLDNETYNDDGRLIAIMSTAVRQAATGEHPPNRIVVSIRRGPGAGTEKKDLRLLQEERVRISEVFIPTLPRLLSKFIADEEKVLNLLDIFLHFELEIYSAGRYEQGLNEFMQHIGRIVEQYSSDDVLKKVSEIFQFISKNTAIAQFTETTRVRIIDGVANQLRLQIQQHIQQYNNVERRESNEQEREEEEASLLSNYRRMVAFTASIDIPAKWDLFDLTFSLLNGPLLKPDLSDKAILLCYQSLMWDAKKLATNTVELKENYIEFIRKRRDQFIRGASLILRDQVYGVINAFECLCDVLLMYNWKMARDYEPEHPAHSLAIKLDKETIIRLSSFVLDNVFYGREDTMEEGNLQILALTQRRKIFAHYVKLITYGLIPIIEISGSLYTAEISPLIRNFIKYYTDFGDIFKYLLAKCRELDKVMTAKAIVHSLAYLFDEFKDAFEQDVNDFQSLRELGKKLALSFGVDNIKNREALATIHHDGIKYALKLDVRKPKNAQERFENFAFFEILQEFSPKLHRQDKLAVLKYLDKNCKQDDQINEDDDNWKTFLLYRNSLAKTE</sequence>
<dbReference type="Pfam" id="PF24571">
    <property type="entry name" value="HEAT_SCC3-SA"/>
    <property type="match status" value="1"/>
</dbReference>
<reference evidence="5 6" key="1">
    <citation type="submission" date="2020-08" db="EMBL/GenBank/DDBJ databases">
        <authorList>
            <person name="Koutsovoulos G."/>
            <person name="Danchin GJ E."/>
        </authorList>
    </citation>
    <scope>NUCLEOTIDE SEQUENCE [LARGE SCALE GENOMIC DNA]</scope>
</reference>
<dbReference type="SUPFAM" id="SSF48371">
    <property type="entry name" value="ARM repeat"/>
    <property type="match status" value="2"/>
</dbReference>
<dbReference type="PANTHER" id="PTHR11199">
    <property type="entry name" value="STROMAL ANTIGEN"/>
    <property type="match status" value="1"/>
</dbReference>
<dbReference type="InterPro" id="IPR056396">
    <property type="entry name" value="HEAT_SCC3-SA"/>
</dbReference>
<dbReference type="PROSITE" id="PS51425">
    <property type="entry name" value="SCD"/>
    <property type="match status" value="1"/>
</dbReference>
<dbReference type="GO" id="GO:0007062">
    <property type="term" value="P:sister chromatid cohesion"/>
    <property type="evidence" value="ECO:0007669"/>
    <property type="project" value="UniProtKB-ARBA"/>
</dbReference>
<evidence type="ECO:0000313" key="5">
    <source>
        <dbReference type="EMBL" id="CAD2183739.1"/>
    </source>
</evidence>
<dbReference type="AlphaFoldDB" id="A0A6V7W9J1"/>
<dbReference type="Pfam" id="PF08514">
    <property type="entry name" value="STAG"/>
    <property type="match status" value="1"/>
</dbReference>
<accession>A0A6V7W9J1</accession>
<feature type="coiled-coil region" evidence="2">
    <location>
        <begin position="641"/>
        <end position="672"/>
    </location>
</feature>
<dbReference type="InterPro" id="IPR039662">
    <property type="entry name" value="Cohesin_Scc3/SA"/>
</dbReference>
<evidence type="ECO:0000256" key="3">
    <source>
        <dbReference type="SAM" id="MobiDB-lite"/>
    </source>
</evidence>
<protein>
    <recommendedName>
        <fullName evidence="4">SCD domain-containing protein</fullName>
    </recommendedName>
</protein>
<evidence type="ECO:0000259" key="4">
    <source>
        <dbReference type="PROSITE" id="PS51425"/>
    </source>
</evidence>
<feature type="domain" description="SCD" evidence="4">
    <location>
        <begin position="278"/>
        <end position="363"/>
    </location>
</feature>
<dbReference type="GO" id="GO:0005634">
    <property type="term" value="C:nucleus"/>
    <property type="evidence" value="ECO:0007669"/>
    <property type="project" value="TreeGrafter"/>
</dbReference>
<comment type="similarity">
    <text evidence="1">Belongs to the SCC3 family.</text>
</comment>
<dbReference type="Proteomes" id="UP000580250">
    <property type="component" value="Unassembled WGS sequence"/>
</dbReference>
<evidence type="ECO:0000256" key="1">
    <source>
        <dbReference type="ARBA" id="ARBA00005486"/>
    </source>
</evidence>
<evidence type="ECO:0000313" key="6">
    <source>
        <dbReference type="Proteomes" id="UP000580250"/>
    </source>
</evidence>
<dbReference type="PANTHER" id="PTHR11199:SF0">
    <property type="entry name" value="LD34181P-RELATED"/>
    <property type="match status" value="1"/>
</dbReference>
<keyword evidence="2" id="KW-0175">Coiled coil</keyword>
<dbReference type="OrthoDB" id="498590at2759"/>
<name>A0A6V7W9J1_MELEN</name>